<organism evidence="2 3">
    <name type="scientific">Lysobacter yananisis</name>
    <dbReference type="NCBI Taxonomy" id="1003114"/>
    <lineage>
        <taxon>Bacteria</taxon>
        <taxon>Pseudomonadati</taxon>
        <taxon>Pseudomonadota</taxon>
        <taxon>Gammaproteobacteria</taxon>
        <taxon>Lysobacterales</taxon>
        <taxon>Lysobacteraceae</taxon>
        <taxon>Lysobacter</taxon>
    </lineage>
</organism>
<sequence>MSFPTDPATERAKETTTQHKVIKLGLTHDRKECQIGDTIDLTEAQRQALVERKFIDGPKKLDAADKK</sequence>
<name>A0ABY9P8H8_9GAMM</name>
<dbReference type="Pfam" id="PF23843">
    <property type="entry name" value="DUF7210"/>
    <property type="match status" value="1"/>
</dbReference>
<protein>
    <recommendedName>
        <fullName evidence="1">DUF7210 domain-containing protein</fullName>
    </recommendedName>
</protein>
<keyword evidence="3" id="KW-1185">Reference proteome</keyword>
<evidence type="ECO:0000313" key="2">
    <source>
        <dbReference type="EMBL" id="WMT03306.1"/>
    </source>
</evidence>
<gene>
    <name evidence="2" type="ORF">RDV84_00175</name>
</gene>
<dbReference type="Proteomes" id="UP001229313">
    <property type="component" value="Chromosome"/>
</dbReference>
<feature type="domain" description="DUF7210" evidence="1">
    <location>
        <begin position="26"/>
        <end position="52"/>
    </location>
</feature>
<reference evidence="2 3" key="1">
    <citation type="submission" date="2023-08" db="EMBL/GenBank/DDBJ databases">
        <title>The whole genome sequence of Lysobacter yananisis.</title>
        <authorList>
            <person name="Sun H."/>
        </authorList>
    </citation>
    <scope>NUCLEOTIDE SEQUENCE [LARGE SCALE GENOMIC DNA]</scope>
    <source>
        <strain evidence="2 3">SNNU513</strain>
    </source>
</reference>
<dbReference type="EMBL" id="CP133568">
    <property type="protein sequence ID" value="WMT03306.1"/>
    <property type="molecule type" value="Genomic_DNA"/>
</dbReference>
<proteinExistence type="predicted"/>
<dbReference type="RefSeq" id="WP_309152082.1">
    <property type="nucleotide sequence ID" value="NZ_CP133568.1"/>
</dbReference>
<dbReference type="InterPro" id="IPR055634">
    <property type="entry name" value="DUF7210"/>
</dbReference>
<evidence type="ECO:0000313" key="3">
    <source>
        <dbReference type="Proteomes" id="UP001229313"/>
    </source>
</evidence>
<evidence type="ECO:0000259" key="1">
    <source>
        <dbReference type="Pfam" id="PF23843"/>
    </source>
</evidence>
<accession>A0ABY9P8H8</accession>